<feature type="domain" description="AAA+ ATPase" evidence="1">
    <location>
        <begin position="42"/>
        <end position="196"/>
    </location>
</feature>
<dbReference type="PANTHER" id="PTHR35894">
    <property type="entry name" value="GENERAL SECRETION PATHWAY PROTEIN A-RELATED"/>
    <property type="match status" value="1"/>
</dbReference>
<reference evidence="2 3" key="1">
    <citation type="journal article" date="2022" name="Mar. Drugs">
        <title>Bioassay-Guided Fractionation Leads to the Detection of Cholic Acid Generated by the Rare Thalassomonas sp.</title>
        <authorList>
            <person name="Pheiffer F."/>
            <person name="Schneider Y.K."/>
            <person name="Hansen E.H."/>
            <person name="Andersen J.H."/>
            <person name="Isaksson J."/>
            <person name="Busche T."/>
            <person name="R C."/>
            <person name="Kalinowski J."/>
            <person name="Zyl L.V."/>
            <person name="Trindade M."/>
        </authorList>
    </citation>
    <scope>NUCLEOTIDE SEQUENCE [LARGE SCALE GENOMIC DNA]</scope>
    <source>
        <strain evidence="2 3">A5K-61T</strain>
    </source>
</reference>
<dbReference type="CDD" id="cd00009">
    <property type="entry name" value="AAA"/>
    <property type="match status" value="1"/>
</dbReference>
<sequence>MYTGYFGLKEIPFSIAPNPHYLFMSVRHREALAHLTYGLGETGGFVLLTGEVGTGKTTVSRCLLDQLPENTQAAFILNPTLSSQELLATICDELKIRYRKTGATLKTLTDKIQEKLLKNHQAGLNTILIIDEAQHLQAEVLEQLRLLTNLETHTKKLLQVILIGQPELQQLLQRRDLRQLAQRITARYHLLPLNREEVAQYIQHRLAIAECQQPLFNRRAIATIHQLSKGIPRLINLLCDRALLGAYGENKQVVDKKLVLGASVEALGAELSKQSWWQQGSGKLALAGGLLALTLVLGFAVGNYQENVRQQELIFVADKANETPEMTELADKPETSPEINWSLVIDSSRSLPQAVRHLFSLWRLQVEEELSEPCRVANSYELSCYWFKGTLPALLKLNYPAVFKFIDENGVAFYGTLLGNSQAYPSAEQGYRFQFNQQEVSVDKAWFERYWQGGAVVFWQAPKNALFEPVTGIDEQSPLELIQWLENKLSEKQQRPAREVQVMDAMLKNQLRQFQRQYGIDGSSGAREQTLMLLTNTVDQGQPIFK</sequence>
<dbReference type="RefSeq" id="WP_420794491.1">
    <property type="nucleotide sequence ID" value="NZ_CP059693.1"/>
</dbReference>
<dbReference type="InterPro" id="IPR003593">
    <property type="entry name" value="AAA+_ATPase"/>
</dbReference>
<name>A0ABY7VGY2_9GAMM</name>
<gene>
    <name evidence="2" type="ORF">H3N35_05925</name>
</gene>
<dbReference type="SUPFAM" id="SSF52540">
    <property type="entry name" value="P-loop containing nucleoside triphosphate hydrolases"/>
    <property type="match status" value="1"/>
</dbReference>
<dbReference type="Proteomes" id="UP001215231">
    <property type="component" value="Chromosome"/>
</dbReference>
<evidence type="ECO:0000259" key="1">
    <source>
        <dbReference type="SMART" id="SM00382"/>
    </source>
</evidence>
<dbReference type="SMART" id="SM00382">
    <property type="entry name" value="AAA"/>
    <property type="match status" value="1"/>
</dbReference>
<dbReference type="EMBL" id="CP059693">
    <property type="protein sequence ID" value="WDE12994.1"/>
    <property type="molecule type" value="Genomic_DNA"/>
</dbReference>
<dbReference type="Pfam" id="PF13401">
    <property type="entry name" value="AAA_22"/>
    <property type="match status" value="1"/>
</dbReference>
<protein>
    <submittedName>
        <fullName evidence="2">AAA family ATPase</fullName>
    </submittedName>
</protein>
<dbReference type="Gene3D" id="3.40.50.300">
    <property type="entry name" value="P-loop containing nucleotide triphosphate hydrolases"/>
    <property type="match status" value="1"/>
</dbReference>
<keyword evidence="3" id="KW-1185">Reference proteome</keyword>
<evidence type="ECO:0000313" key="3">
    <source>
        <dbReference type="Proteomes" id="UP001215231"/>
    </source>
</evidence>
<dbReference type="InterPro" id="IPR052026">
    <property type="entry name" value="ExeA_AAA_ATPase_DNA-bind"/>
</dbReference>
<evidence type="ECO:0000313" key="2">
    <source>
        <dbReference type="EMBL" id="WDE12994.1"/>
    </source>
</evidence>
<accession>A0ABY7VGY2</accession>
<dbReference type="PANTHER" id="PTHR35894:SF1">
    <property type="entry name" value="PHOSPHORIBULOKINASE _ URIDINE KINASE FAMILY"/>
    <property type="match status" value="1"/>
</dbReference>
<dbReference type="Gene3D" id="3.90.70.10">
    <property type="entry name" value="Cysteine proteinases"/>
    <property type="match status" value="1"/>
</dbReference>
<dbReference type="InterPro" id="IPR027417">
    <property type="entry name" value="P-loop_NTPase"/>
</dbReference>
<proteinExistence type="predicted"/>
<dbReference type="InterPro" id="IPR049945">
    <property type="entry name" value="AAA_22"/>
</dbReference>
<organism evidence="2 3">
    <name type="scientific">Thalassomonas haliotis</name>
    <dbReference type="NCBI Taxonomy" id="485448"/>
    <lineage>
        <taxon>Bacteria</taxon>
        <taxon>Pseudomonadati</taxon>
        <taxon>Pseudomonadota</taxon>
        <taxon>Gammaproteobacteria</taxon>
        <taxon>Alteromonadales</taxon>
        <taxon>Colwelliaceae</taxon>
        <taxon>Thalassomonas</taxon>
    </lineage>
</organism>